<proteinExistence type="predicted"/>
<accession>A0A381T695</accession>
<reference evidence="1" key="1">
    <citation type="submission" date="2018-05" db="EMBL/GenBank/DDBJ databases">
        <authorList>
            <person name="Lanie J.A."/>
            <person name="Ng W.-L."/>
            <person name="Kazmierczak K.M."/>
            <person name="Andrzejewski T.M."/>
            <person name="Davidsen T.M."/>
            <person name="Wayne K.J."/>
            <person name="Tettelin H."/>
            <person name="Glass J.I."/>
            <person name="Rusch D."/>
            <person name="Podicherti R."/>
            <person name="Tsui H.-C.T."/>
            <person name="Winkler M.E."/>
        </authorList>
    </citation>
    <scope>NUCLEOTIDE SEQUENCE</scope>
</reference>
<protein>
    <submittedName>
        <fullName evidence="1">Uncharacterized protein</fullName>
    </submittedName>
</protein>
<evidence type="ECO:0000313" key="1">
    <source>
        <dbReference type="EMBL" id="SVA11108.1"/>
    </source>
</evidence>
<dbReference type="AlphaFoldDB" id="A0A381T695"/>
<sequence>MLEGLICPVCENTIDEIDLKDSLKCPNCSVELKNRKYLDFLEFLMANGIVENLDFFDSDVYSDDIDDLDQTKQEEGDPSEYEKKKDVYNIYENELHPKNVEENEGIKDYTEFDGINDDWEEFNERDTSLKKKA</sequence>
<dbReference type="EMBL" id="UINC01004015">
    <property type="protein sequence ID" value="SVA11108.1"/>
    <property type="molecule type" value="Genomic_DNA"/>
</dbReference>
<gene>
    <name evidence="1" type="ORF">METZ01_LOCUS63962</name>
</gene>
<name>A0A381T695_9ZZZZ</name>
<organism evidence="1">
    <name type="scientific">marine metagenome</name>
    <dbReference type="NCBI Taxonomy" id="408172"/>
    <lineage>
        <taxon>unclassified sequences</taxon>
        <taxon>metagenomes</taxon>
        <taxon>ecological metagenomes</taxon>
    </lineage>
</organism>